<evidence type="ECO:0000313" key="6">
    <source>
        <dbReference type="Proteomes" id="UP000002772"/>
    </source>
</evidence>
<feature type="chain" id="PRO_5003381099" evidence="2">
    <location>
        <begin position="19"/>
        <end position="961"/>
    </location>
</feature>
<dbReference type="HOGENOM" id="CLU_306466_0_0_10"/>
<dbReference type="InterPro" id="IPR050361">
    <property type="entry name" value="MPP/UQCRC_Complex"/>
</dbReference>
<accession>F8N708</accession>
<gene>
    <name evidence="5" type="ORF">Premu_0847</name>
</gene>
<keyword evidence="2" id="KW-0732">Signal</keyword>
<evidence type="ECO:0000256" key="1">
    <source>
        <dbReference type="ARBA" id="ARBA00007261"/>
    </source>
</evidence>
<evidence type="ECO:0000256" key="2">
    <source>
        <dbReference type="SAM" id="SignalP"/>
    </source>
</evidence>
<dbReference type="Proteomes" id="UP000002772">
    <property type="component" value="Unassembled WGS sequence"/>
</dbReference>
<dbReference type="PANTHER" id="PTHR11851:SF49">
    <property type="entry name" value="MITOCHONDRIAL-PROCESSING PEPTIDASE SUBUNIT ALPHA"/>
    <property type="match status" value="1"/>
</dbReference>
<protein>
    <submittedName>
        <fullName evidence="5">Peptidase M16 domain protein</fullName>
    </submittedName>
</protein>
<dbReference type="eggNOG" id="COG0612">
    <property type="taxonomic scope" value="Bacteria"/>
</dbReference>
<evidence type="ECO:0000259" key="4">
    <source>
        <dbReference type="Pfam" id="PF05193"/>
    </source>
</evidence>
<comment type="similarity">
    <text evidence="1">Belongs to the peptidase M16 family.</text>
</comment>
<feature type="signal peptide" evidence="2">
    <location>
        <begin position="1"/>
        <end position="18"/>
    </location>
</feature>
<proteinExistence type="inferred from homology"/>
<dbReference type="OrthoDB" id="9811314at2"/>
<dbReference type="AlphaFoldDB" id="F8N708"/>
<dbReference type="InterPro" id="IPR007863">
    <property type="entry name" value="Peptidase_M16_C"/>
</dbReference>
<sequence length="961" mass="108158">MKQLCLFLFLLLPFTAVAGQRKQGVTTFTLANGMSVWLSEDHTQPKVFGAVVVKAGAKDCPNSGIAHYLEHLLFKGTQKIGTIDYVREKPWLDSIAAQYDRLAATVNPSERLAIQRHINNLSLHAADYAIPNEFSQLISRFGGTELNAYTSFDETVFHNIFSPQYMRQWCELNAERLKDPVFRLFQGELETVYEEKNMYADNLLASTAEKAQQIALAGTPYAYPIIGATDSLKNPRLTEMMRFFRERYIPENMGLMLCGDFCTDSLRPLLERTFGTLRAASHRQPAPSPVASLRDFTHMPLLRLKVPVPIVKIGGRAWKAPGEKNADYSAFKVMTSMLVNDDRTGLIDSLMVSGRLLFAAGMGYDFKDFSAWGFGYVPRLPFGSRTKADHLCLVQIDKLRRGDFTDDALRAAKLTLKRNAELCLETINGRSKAMINAFSHGIDWQSVEAEGDNIDGVTRADVMRVAGKYLGDDCLRIAKKFGSYPKERLKQPGYKPVEPKNAGRQSTFASRIAREPVEKTLPRFIDFDKDAAHIPLAPLVNLYTTSNPRNDIFTLRIIYRRGVRDDRRLDAMADYLNDIGTVRYDKHAFAGLLRGYGATLEAEASSENVTLTLTGIDRYLGEAMGLLGEFLAHAKADRRQFRALVKSEKIGGRTFFKQNSNIARAVMQKLMRGSSSDYLSRLSSRELERMSGDSLVSLFRQLQHWQTDLVYCGSRDTKEVENIIKRNMVLHPVHPWKPAVRKLLPVDENTVYLFDNPSARQTIVGSYECVAPMSTPANRAQFLLWGNYFGSGMQSVLFQEVREFRSLAYSAHGSVLLPDLLTRGGEPCGYVSLIGTQADKATTTALLLDSLLMYMPLRPMAVETARLAIVNSVNNNFPSYRQIGSTIASYRLHGYVRDPDADIVGALDTLNARDLQQFYDRHVRTTPRAIIIVGNKKKLDMRRLGRLGKVVELKRKDIYHE</sequence>
<name>F8N708_9BACT</name>
<dbReference type="GO" id="GO:0046872">
    <property type="term" value="F:metal ion binding"/>
    <property type="evidence" value="ECO:0007669"/>
    <property type="project" value="InterPro"/>
</dbReference>
<feature type="domain" description="Peptidase M16 C-terminal" evidence="4">
    <location>
        <begin position="239"/>
        <end position="415"/>
    </location>
</feature>
<dbReference type="Pfam" id="PF05193">
    <property type="entry name" value="Peptidase_M16_C"/>
    <property type="match status" value="1"/>
</dbReference>
<dbReference type="InterPro" id="IPR011765">
    <property type="entry name" value="Pept_M16_N"/>
</dbReference>
<dbReference type="Gene3D" id="3.30.830.10">
    <property type="entry name" value="Metalloenzyme, LuxS/M16 peptidase-like"/>
    <property type="match status" value="4"/>
</dbReference>
<dbReference type="SUPFAM" id="SSF63411">
    <property type="entry name" value="LuxS/MPP-like metallohydrolase"/>
    <property type="match status" value="4"/>
</dbReference>
<dbReference type="Pfam" id="PF00675">
    <property type="entry name" value="Peptidase_M16"/>
    <property type="match status" value="1"/>
</dbReference>
<dbReference type="EMBL" id="GL945017">
    <property type="protein sequence ID" value="EGN56306.1"/>
    <property type="molecule type" value="Genomic_DNA"/>
</dbReference>
<evidence type="ECO:0000259" key="3">
    <source>
        <dbReference type="Pfam" id="PF00675"/>
    </source>
</evidence>
<organism evidence="5 6">
    <name type="scientific">Hallella multisaccharivorax DSM 17128</name>
    <dbReference type="NCBI Taxonomy" id="688246"/>
    <lineage>
        <taxon>Bacteria</taxon>
        <taxon>Pseudomonadati</taxon>
        <taxon>Bacteroidota</taxon>
        <taxon>Bacteroidia</taxon>
        <taxon>Bacteroidales</taxon>
        <taxon>Prevotellaceae</taxon>
        <taxon>Hallella</taxon>
    </lineage>
</organism>
<dbReference type="STRING" id="688246.Premu_0847"/>
<reference evidence="6" key="1">
    <citation type="journal article" date="2011" name="Stand. Genomic Sci.">
        <title>Non-contiguous finished genome sequence of the opportunistic oral pathogen Prevotella multisaccharivorax type strain (PPPA20).</title>
        <authorList>
            <person name="Pati A."/>
            <person name="Gronow S."/>
            <person name="Lu M."/>
            <person name="Lapidus A."/>
            <person name="Nolan M."/>
            <person name="Lucas S."/>
            <person name="Hammon N."/>
            <person name="Deshpande S."/>
            <person name="Cheng J.F."/>
            <person name="Tapia R."/>
            <person name="Han C."/>
            <person name="Goodwin L."/>
            <person name="Pitluck S."/>
            <person name="Liolios K."/>
            <person name="Pagani I."/>
            <person name="Mavromatis K."/>
            <person name="Mikhailova N."/>
            <person name="Huntemann M."/>
            <person name="Chen A."/>
            <person name="Palaniappan K."/>
            <person name="Land M."/>
            <person name="Hauser L."/>
            <person name="Detter J.C."/>
            <person name="Brambilla E.M."/>
            <person name="Rohde M."/>
            <person name="Goker M."/>
            <person name="Woyke T."/>
            <person name="Bristow J."/>
            <person name="Eisen J.A."/>
            <person name="Markowitz V."/>
            <person name="Hugenholtz P."/>
            <person name="Kyrpides N.C."/>
            <person name="Klenk H.P."/>
            <person name="Ivanova N."/>
        </authorList>
    </citation>
    <scope>NUCLEOTIDE SEQUENCE [LARGE SCALE GENOMIC DNA]</scope>
    <source>
        <strain evidence="6">DSM 17128</strain>
    </source>
</reference>
<dbReference type="InterPro" id="IPR011249">
    <property type="entry name" value="Metalloenz_LuxS/M16"/>
</dbReference>
<dbReference type="PANTHER" id="PTHR11851">
    <property type="entry name" value="METALLOPROTEASE"/>
    <property type="match status" value="1"/>
</dbReference>
<dbReference type="RefSeq" id="WP_007573349.1">
    <property type="nucleotide sequence ID" value="NZ_BPTS01000001.1"/>
</dbReference>
<feature type="domain" description="Peptidase M16 N-terminal" evidence="3">
    <location>
        <begin position="36"/>
        <end position="80"/>
    </location>
</feature>
<keyword evidence="6" id="KW-1185">Reference proteome</keyword>
<evidence type="ECO:0000313" key="5">
    <source>
        <dbReference type="EMBL" id="EGN56306.1"/>
    </source>
</evidence>